<accession>A0A7Y6NH57</accession>
<dbReference type="EMBL" id="JABWPM010000025">
    <property type="protein sequence ID" value="NUY98363.1"/>
    <property type="molecule type" value="Genomic_DNA"/>
</dbReference>
<organism evidence="1 2">
    <name type="scientific">Pantoea brenneri</name>
    <dbReference type="NCBI Taxonomy" id="472694"/>
    <lineage>
        <taxon>Bacteria</taxon>
        <taxon>Pseudomonadati</taxon>
        <taxon>Pseudomonadota</taxon>
        <taxon>Gammaproteobacteria</taxon>
        <taxon>Enterobacterales</taxon>
        <taxon>Erwiniaceae</taxon>
        <taxon>Pantoea</taxon>
    </lineage>
</organism>
<dbReference type="GeneID" id="57347014"/>
<evidence type="ECO:0000313" key="2">
    <source>
        <dbReference type="Proteomes" id="UP000566985"/>
    </source>
</evidence>
<dbReference type="RefSeq" id="WP_069729456.1">
    <property type="nucleotide sequence ID" value="NZ_JABWPE010000025.1"/>
</dbReference>
<reference evidence="1 2" key="1">
    <citation type="submission" date="2020-05" db="EMBL/GenBank/DDBJ databases">
        <title>Whole Genome Sequences of Enterobacteriales Associated with the International Space Station.</title>
        <authorList>
            <person name="Bharadwaj A."/>
            <person name="Daudu R."/>
            <person name="Singh N."/>
            <person name="Wood J."/>
            <person name="Debieu M."/>
            <person name="Mason C."/>
            <person name="Wang C."/>
            <person name="Venkateswaran K."/>
        </authorList>
    </citation>
    <scope>NUCLEOTIDE SEQUENCE [LARGE SCALE GENOMIC DNA]</scope>
    <source>
        <strain evidence="1 2">IF5SW-B1</strain>
    </source>
</reference>
<protein>
    <submittedName>
        <fullName evidence="1">Uncharacterized protein</fullName>
    </submittedName>
</protein>
<evidence type="ECO:0000313" key="1">
    <source>
        <dbReference type="EMBL" id="NUY98363.1"/>
    </source>
</evidence>
<comment type="caution">
    <text evidence="1">The sequence shown here is derived from an EMBL/GenBank/DDBJ whole genome shotgun (WGS) entry which is preliminary data.</text>
</comment>
<name>A0A7Y6NH57_9GAMM</name>
<dbReference type="AlphaFoldDB" id="A0A7Y6NH57"/>
<gene>
    <name evidence="1" type="ORF">HU668_18060</name>
</gene>
<proteinExistence type="predicted"/>
<dbReference type="Proteomes" id="UP000566985">
    <property type="component" value="Unassembled WGS sequence"/>
</dbReference>
<sequence length="155" mass="17699">MGCDIHTFVEKRVNGQWLAAEQLEEADEGETHQHLPKTRSFTGGRDYRLFGLLSGVRGDWGMKIIPDADMCIPEDASAEVKAEHAWWDSDAHTEGWVSWQALQDALKAININVLMGKMEPSAKEAIDELTENFTHIAESYHLNVREMRIILWYDN</sequence>